<sequence>MEANALSVVRNLFDHIDANVPREQDEQAVYARELFDYLSHLGGSIEALEEPNYQKTQLSELGTWTEDSWEQPTYGLDASTTQPIEFNNGLIVDTAYAKIGVVGQDADHTIEEGGTVKTVVHFADSDSTLHDTDAAEGNVEGEVVRFPDVGRSRNLSKDIATAAQHLAESEHLVENAASVDGVCFIDGAVYPLGVAYWLLLDEIGRSTPAGAWDVPRRILSNYAGFIDEQFEKDLPVVGVVKTSTMDEVLTALDEKITRHNLTDNDGVRIDVPWTRDHQFMGEVLRDSSLNHLTYTSWFVQEELPLRNQSFDLLSSIESRLSHGDASDYRRAFFYLRLPKTGDVLRVEAPYLMVRNQDRRRAIQYKTLKEIAKKQGVPGAVGRADRIARITSENRETIRNMIRSSEASFDHNWDGRWSDIEDIDFEP</sequence>
<gene>
    <name evidence="2" type="ORF">GOC77_20060</name>
</gene>
<dbReference type="AlphaFoldDB" id="A0A847UMZ6"/>
<reference evidence="2" key="1">
    <citation type="submission" date="2019-12" db="EMBL/GenBank/DDBJ databases">
        <title>Whole genome sequencing of Haloarcula argentinensis strain pws5.</title>
        <authorList>
            <person name="Verma D.K."/>
            <person name="Gopal K."/>
            <person name="Prasad E.S."/>
        </authorList>
    </citation>
    <scope>NUCLEOTIDE SEQUENCE</scope>
    <source>
        <strain evidence="2">Pws5</strain>
    </source>
</reference>
<dbReference type="Proteomes" id="UP000641625">
    <property type="component" value="Unassembled WGS sequence"/>
</dbReference>
<dbReference type="InterPro" id="IPR018977">
    <property type="entry name" value="NurA_domain"/>
</dbReference>
<proteinExistence type="predicted"/>
<evidence type="ECO:0000259" key="1">
    <source>
        <dbReference type="SMART" id="SM00933"/>
    </source>
</evidence>
<dbReference type="EMBL" id="WOWA01000011">
    <property type="protein sequence ID" value="NLV15555.1"/>
    <property type="molecule type" value="Genomic_DNA"/>
</dbReference>
<dbReference type="SMART" id="SM00933">
    <property type="entry name" value="NurA"/>
    <property type="match status" value="1"/>
</dbReference>
<organism evidence="2 3">
    <name type="scientific">Haloarcula argentinensis</name>
    <dbReference type="NCBI Taxonomy" id="43776"/>
    <lineage>
        <taxon>Archaea</taxon>
        <taxon>Methanobacteriati</taxon>
        <taxon>Methanobacteriota</taxon>
        <taxon>Stenosarchaea group</taxon>
        <taxon>Halobacteria</taxon>
        <taxon>Halobacteriales</taxon>
        <taxon>Haloarculaceae</taxon>
        <taxon>Haloarcula</taxon>
    </lineage>
</organism>
<evidence type="ECO:0000313" key="3">
    <source>
        <dbReference type="Proteomes" id="UP000641625"/>
    </source>
</evidence>
<evidence type="ECO:0000313" key="2">
    <source>
        <dbReference type="EMBL" id="NLV15555.1"/>
    </source>
</evidence>
<feature type="domain" description="NurA" evidence="1">
    <location>
        <begin position="71"/>
        <end position="389"/>
    </location>
</feature>
<accession>A0A847UMZ6</accession>
<protein>
    <recommendedName>
        <fullName evidence="1">NurA domain-containing protein</fullName>
    </recommendedName>
</protein>
<name>A0A847UMZ6_HALAR</name>
<dbReference type="Pfam" id="PF09376">
    <property type="entry name" value="NurA"/>
    <property type="match status" value="1"/>
</dbReference>
<comment type="caution">
    <text evidence="2">The sequence shown here is derived from an EMBL/GenBank/DDBJ whole genome shotgun (WGS) entry which is preliminary data.</text>
</comment>
<dbReference type="RefSeq" id="WP_170098897.1">
    <property type="nucleotide sequence ID" value="NZ_WOWA01000011.1"/>
</dbReference>